<dbReference type="Proteomes" id="UP000293823">
    <property type="component" value="Unassembled WGS sequence"/>
</dbReference>
<evidence type="ECO:0000313" key="8">
    <source>
        <dbReference type="EMBL" id="RYO61747.1"/>
    </source>
</evidence>
<proteinExistence type="inferred from homology"/>
<dbReference type="Gene3D" id="3.30.465.10">
    <property type="match status" value="1"/>
</dbReference>
<dbReference type="InterPro" id="IPR016166">
    <property type="entry name" value="FAD-bd_PCMH"/>
</dbReference>
<accession>A0A4Q4RWQ9</accession>
<dbReference type="EMBL" id="PEJP01000024">
    <property type="protein sequence ID" value="RYO61747.1"/>
    <property type="molecule type" value="Genomic_DNA"/>
</dbReference>
<organism evidence="8 9">
    <name type="scientific">Alternaria arborescens</name>
    <dbReference type="NCBI Taxonomy" id="156630"/>
    <lineage>
        <taxon>Eukaryota</taxon>
        <taxon>Fungi</taxon>
        <taxon>Dikarya</taxon>
        <taxon>Ascomycota</taxon>
        <taxon>Pezizomycotina</taxon>
        <taxon>Dothideomycetes</taxon>
        <taxon>Pleosporomycetidae</taxon>
        <taxon>Pleosporales</taxon>
        <taxon>Pleosporineae</taxon>
        <taxon>Pleosporaceae</taxon>
        <taxon>Alternaria</taxon>
        <taxon>Alternaria sect. Alternaria</taxon>
    </lineage>
</organism>
<evidence type="ECO:0000256" key="4">
    <source>
        <dbReference type="ARBA" id="ARBA00022827"/>
    </source>
</evidence>
<dbReference type="Gene3D" id="3.40.462.20">
    <property type="match status" value="1"/>
</dbReference>
<evidence type="ECO:0000256" key="2">
    <source>
        <dbReference type="ARBA" id="ARBA00005466"/>
    </source>
</evidence>
<reference evidence="9" key="1">
    <citation type="journal article" date="2019" name="bioRxiv">
        <title>Genomics, evolutionary history and diagnostics of the Alternaria alternata species group including apple and Asian pear pathotypes.</title>
        <authorList>
            <person name="Armitage A.D."/>
            <person name="Cockerton H.M."/>
            <person name="Sreenivasaprasad S."/>
            <person name="Woodhall J.W."/>
            <person name="Lane C.R."/>
            <person name="Harrison R.J."/>
            <person name="Clarkson J.P."/>
        </authorList>
    </citation>
    <scope>NUCLEOTIDE SEQUENCE [LARGE SCALE GENOMIC DNA]</scope>
    <source>
        <strain evidence="9">RGR 97.0016</strain>
    </source>
</reference>
<evidence type="ECO:0000256" key="5">
    <source>
        <dbReference type="ARBA" id="ARBA00023002"/>
    </source>
</evidence>
<dbReference type="Pfam" id="PF01565">
    <property type="entry name" value="FAD_binding_4"/>
    <property type="match status" value="1"/>
</dbReference>
<keyword evidence="6" id="KW-0732">Signal</keyword>
<dbReference type="GO" id="GO:0071949">
    <property type="term" value="F:FAD binding"/>
    <property type="evidence" value="ECO:0007669"/>
    <property type="project" value="InterPro"/>
</dbReference>
<evidence type="ECO:0000256" key="6">
    <source>
        <dbReference type="SAM" id="SignalP"/>
    </source>
</evidence>
<dbReference type="PANTHER" id="PTHR42973:SF9">
    <property type="entry name" value="FAD-BINDING PCMH-TYPE DOMAIN-CONTAINING PROTEIN-RELATED"/>
    <property type="match status" value="1"/>
</dbReference>
<keyword evidence="4" id="KW-0274">FAD</keyword>
<dbReference type="AlphaFoldDB" id="A0A4Q4RWQ9"/>
<comment type="caution">
    <text evidence="8">The sequence shown here is derived from an EMBL/GenBank/DDBJ whole genome shotgun (WGS) entry which is preliminary data.</text>
</comment>
<dbReference type="OrthoDB" id="9996127at2759"/>
<keyword evidence="3" id="KW-0285">Flavoprotein</keyword>
<comment type="cofactor">
    <cofactor evidence="1">
        <name>FAD</name>
        <dbReference type="ChEBI" id="CHEBI:57692"/>
    </cofactor>
</comment>
<evidence type="ECO:0000256" key="1">
    <source>
        <dbReference type="ARBA" id="ARBA00001974"/>
    </source>
</evidence>
<dbReference type="InterPro" id="IPR006094">
    <property type="entry name" value="Oxid_FAD_bind_N"/>
</dbReference>
<evidence type="ECO:0000259" key="7">
    <source>
        <dbReference type="PROSITE" id="PS51387"/>
    </source>
</evidence>
<sequence length="517" mass="56703">MYPSVLTPLAVAGWILTSFAPIVSAGPTSAFDIFSRTPASGVDVKALAPYLSANAKIYLPGTKEFATYTTRWSNLEAPMPKVVIAPGTEKDVQKIVSFAMGVKFANDFNIPFLTYNGHHGTLTTLGKMDYGIEIYLPQLDSFSIAKDGKSVTVGGGINVKNMTDALLAAGKQTVTGCCECVSYLGPALGGGHGWFQGRYGLIADQFLSMNVVLANGDLKTIDSKSDLWWGMQGAGHNFGVVTSVTSKVYDVTHYDWAIETIVFSGDKVEEVYDAVNKYIVQDGKQADDIHDWTYWQNDARYSTEGPVIIIFIVQEGVTTVDTKYTAPFHDIGPLAAIPESGTYKDLAKWTGIALESPPCQDFGFNNPRFPIYITSYNVTAQRKAWDLYSSAIKCADNPYYNSIFMFENYASAGVRFRGNDASAYGFRDATTLAAPLIIYNSTGKAEDEAVKKLGTQLRDIILEGTGSQELHTYVNYAYGNEGPEAWYGPESWRQKKLKALKKKYDPKGKFSFYAPIA</sequence>
<gene>
    <name evidence="8" type="ORF">AA0113_g6709</name>
</gene>
<feature type="chain" id="PRO_5020293700" description="FAD-binding PCMH-type domain-containing protein" evidence="6">
    <location>
        <begin position="26"/>
        <end position="517"/>
    </location>
</feature>
<dbReference type="InterPro" id="IPR050416">
    <property type="entry name" value="FAD-linked_Oxidoreductase"/>
</dbReference>
<feature type="domain" description="FAD-binding PCMH-type" evidence="7">
    <location>
        <begin position="76"/>
        <end position="251"/>
    </location>
</feature>
<dbReference type="PROSITE" id="PS51387">
    <property type="entry name" value="FAD_PCMH"/>
    <property type="match status" value="1"/>
</dbReference>
<protein>
    <recommendedName>
        <fullName evidence="7">FAD-binding PCMH-type domain-containing protein</fullName>
    </recommendedName>
</protein>
<keyword evidence="9" id="KW-1185">Reference proteome</keyword>
<keyword evidence="5" id="KW-0560">Oxidoreductase</keyword>
<dbReference type="SUPFAM" id="SSF56176">
    <property type="entry name" value="FAD-binding/transporter-associated domain-like"/>
    <property type="match status" value="1"/>
</dbReference>
<name>A0A4Q4RWQ9_9PLEO</name>
<evidence type="ECO:0000256" key="3">
    <source>
        <dbReference type="ARBA" id="ARBA00022630"/>
    </source>
</evidence>
<feature type="signal peptide" evidence="6">
    <location>
        <begin position="1"/>
        <end position="25"/>
    </location>
</feature>
<evidence type="ECO:0000313" key="9">
    <source>
        <dbReference type="Proteomes" id="UP000293823"/>
    </source>
</evidence>
<dbReference type="PANTHER" id="PTHR42973">
    <property type="entry name" value="BINDING OXIDOREDUCTASE, PUTATIVE (AFU_ORTHOLOGUE AFUA_1G17690)-RELATED"/>
    <property type="match status" value="1"/>
</dbReference>
<comment type="similarity">
    <text evidence="2">Belongs to the oxygen-dependent FAD-linked oxidoreductase family.</text>
</comment>
<dbReference type="GO" id="GO:0016491">
    <property type="term" value="F:oxidoreductase activity"/>
    <property type="evidence" value="ECO:0007669"/>
    <property type="project" value="UniProtKB-KW"/>
</dbReference>
<dbReference type="InterPro" id="IPR016169">
    <property type="entry name" value="FAD-bd_PCMH_sub2"/>
</dbReference>
<dbReference type="InterPro" id="IPR036318">
    <property type="entry name" value="FAD-bd_PCMH-like_sf"/>
</dbReference>